<gene>
    <name evidence="4" type="ORF">DCC35_04690</name>
</gene>
<evidence type="ECO:0008006" key="6">
    <source>
        <dbReference type="Google" id="ProtNLM"/>
    </source>
</evidence>
<dbReference type="CDD" id="cd02258">
    <property type="entry name" value="Peptidase_C25_N"/>
    <property type="match status" value="1"/>
</dbReference>
<protein>
    <recommendedName>
        <fullName evidence="6">Gingipain domain-containing protein</fullName>
    </recommendedName>
</protein>
<evidence type="ECO:0000259" key="3">
    <source>
        <dbReference type="Pfam" id="PF15711"/>
    </source>
</evidence>
<keyword evidence="1" id="KW-0732">Signal</keyword>
<dbReference type="InterPro" id="IPR039477">
    <property type="entry name" value="ILEI/PANDER_dom"/>
</dbReference>
<dbReference type="OrthoDB" id="9757650at2"/>
<evidence type="ECO:0000256" key="1">
    <source>
        <dbReference type="ARBA" id="ARBA00022729"/>
    </source>
</evidence>
<reference evidence="4 5" key="1">
    <citation type="submission" date="2018-04" db="EMBL/GenBank/DDBJ databases">
        <title>Complete genome uncultured novel isolate.</title>
        <authorList>
            <person name="Merlino G."/>
        </authorList>
    </citation>
    <scope>NUCLEOTIDE SEQUENCE [LARGE SCALE GENOMIC DNA]</scope>
    <source>
        <strain evidence="5">R1DC9</strain>
    </source>
</reference>
<dbReference type="InterPro" id="IPR029030">
    <property type="entry name" value="Caspase-like_dom_sf"/>
</dbReference>
<dbReference type="Gene3D" id="3.40.50.1460">
    <property type="match status" value="1"/>
</dbReference>
<dbReference type="SUPFAM" id="SSF52129">
    <property type="entry name" value="Caspase-like"/>
    <property type="match status" value="1"/>
</dbReference>
<evidence type="ECO:0000259" key="2">
    <source>
        <dbReference type="Pfam" id="PF01364"/>
    </source>
</evidence>
<dbReference type="Gene3D" id="3.40.50.10390">
    <property type="entry name" value="Gingipain r, domain 1"/>
    <property type="match status" value="1"/>
</dbReference>
<evidence type="ECO:0000313" key="4">
    <source>
        <dbReference type="EMBL" id="QCK14096.1"/>
    </source>
</evidence>
<keyword evidence="5" id="KW-1185">Reference proteome</keyword>
<dbReference type="GO" id="GO:0006508">
    <property type="term" value="P:proteolysis"/>
    <property type="evidence" value="ECO:0007669"/>
    <property type="project" value="InterPro"/>
</dbReference>
<organism evidence="4 5">
    <name type="scientific">Mangrovivirga cuniculi</name>
    <dbReference type="NCBI Taxonomy" id="2715131"/>
    <lineage>
        <taxon>Bacteria</taxon>
        <taxon>Pseudomonadati</taxon>
        <taxon>Bacteroidota</taxon>
        <taxon>Cytophagia</taxon>
        <taxon>Cytophagales</taxon>
        <taxon>Mangrovivirgaceae</taxon>
        <taxon>Mangrovivirga</taxon>
    </lineage>
</organism>
<name>A0A4D7JR30_9BACT</name>
<dbReference type="Pfam" id="PF15711">
    <property type="entry name" value="ILEI"/>
    <property type="match status" value="1"/>
</dbReference>
<proteinExistence type="predicted"/>
<dbReference type="InterPro" id="IPR029031">
    <property type="entry name" value="Gingipain_N_sf"/>
</dbReference>
<dbReference type="GO" id="GO:0008234">
    <property type="term" value="F:cysteine-type peptidase activity"/>
    <property type="evidence" value="ECO:0007669"/>
    <property type="project" value="InterPro"/>
</dbReference>
<feature type="domain" description="Gingipain" evidence="2">
    <location>
        <begin position="401"/>
        <end position="767"/>
    </location>
</feature>
<dbReference type="InterPro" id="IPR013783">
    <property type="entry name" value="Ig-like_fold"/>
</dbReference>
<dbReference type="Gene3D" id="2.60.40.10">
    <property type="entry name" value="Immunoglobulins"/>
    <property type="match status" value="1"/>
</dbReference>
<dbReference type="EMBL" id="CP028923">
    <property type="protein sequence ID" value="QCK14096.1"/>
    <property type="molecule type" value="Genomic_DNA"/>
</dbReference>
<dbReference type="Proteomes" id="UP000298616">
    <property type="component" value="Chromosome"/>
</dbReference>
<accession>A0A4D7JR30</accession>
<feature type="domain" description="ILEI/PANDER" evidence="3">
    <location>
        <begin position="1117"/>
        <end position="1185"/>
    </location>
</feature>
<dbReference type="RefSeq" id="WP_137089689.1">
    <property type="nucleotide sequence ID" value="NZ_CP028923.1"/>
</dbReference>
<dbReference type="InterPro" id="IPR001769">
    <property type="entry name" value="Gingipain"/>
</dbReference>
<dbReference type="Gene3D" id="2.60.40.4070">
    <property type="match status" value="1"/>
</dbReference>
<dbReference type="Pfam" id="PF01364">
    <property type="entry name" value="Peptidase_C25"/>
    <property type="match status" value="1"/>
</dbReference>
<dbReference type="KEGG" id="fpf:DCC35_04690"/>
<evidence type="ECO:0000313" key="5">
    <source>
        <dbReference type="Proteomes" id="UP000298616"/>
    </source>
</evidence>
<sequence>MNRSKTYLLLIVFTAFIFPVRAQYTNDWINPNQDYYKLKVAETGFYSVTYEDLQDNGISIDEIDPRLLKLYFRGEEQSILIRGESDGSFDPGDELIFYGQRNDGTLDQQIYSEPGDQPHQFYNIYTDTASYFLTSSFDGSLGKRMPLYSGNDPGNLPVIESHQAEALRVFTDQAATGVRYIGDIMLSAFDQGEQWTGTRVRRGQSFDFSLAPVASGITSSPNPVFTIQLTGRNNRDHIVDVYVGPSPSELSLITTLSFNGFINATYTGEIPWSLVGPNDEVVVQITVNNTTADDVSVSYANLVYTQNADMLGEPAKMFSFPRQNTGDAIGRIRNASLVEELFDITDPDNIRRVSYQNVQNDIEFIYDGALIERDFYATSNFLSVPEIQSASFKQLDLNADYLVITNNLLRVPALDYDDPVEAYASYRASAEGGSYDTLIMNVQTIYDQFNYGQPGPGGIYNLIKYLHDNGNLEMIFIAGRALYWFRNYYRNGPITSDGDDVLHDLVPTAGFPGSDALYTAYLDGNNPYGTIPIGRYPAKNAQDIAVYLNKVREIEQLPFDALWRKDFLHLSGGLTENELISFRRYVNNFKVDAESHFMGGKVTTQGKSTNNSIEEINIAEAANSGLAMITFFGHSGTVASDIDIGKASDPTQGYENQGKYPFMLINGCSAGNLYSSAIAFSEDWLIIPNKGSIGFIAHANLAFSTDLRRYSGLIYDYAFSDSVFINKSIGEIKAKTEREYYNSIFPSERHLAQIHQMVLYSDPAVQLFGAKKPDYAAISETFSIQDARGGALNDQSDSISINLAFHNFGTTVKDSINYRITRILEDGTTFFYDDFFRPSILYSDTITFNIPNVSGAFGNNILEITVDSENFVDELNEVNNTIRVPIFIPKSGVLTLLPPEFSVLSDTQTDLIVSSSDPSERNRTFIVDIDSSFFYNSPVFNSEQVSGEIIAERSYTLAEQDSVSWYWRSKYATPSPEEDTSFVRSSFSYIDGHPEAWAQLNSGQFTFNDLEGIEIDPITGEWNFENTEALVGLTTYGASNPDSDPENIRLFINDLNYIITDDPRKVCRNNSLNAIAFDRQNANPFAVLDNGNFDLLDPNRCGRRPQVINNFLNSQLNERNGPDLVDYINGLKNGDKVVIFSIGSASYTTLNDQTKQALSEIGVQVSAWNDFSDGDPIIIIGAKGSSAGDARVIKAEVSPEELQEISFDGIITGRFDEGELISSRIGPATSFSTLKIKAITGATDNYSVDLIGENFSGDQTNISGFTELQNGEYDVSSINPQDYPYLRLKYNISDSENRTPAPLDYWFVTLSYPPEGILYPVNETQVERTELNEGESKVIDFAFRNISEKEFADSLKVSLRMRNQETGKIFNDTIKINSPQPGEEEVFSVEFNTEGFAGENDLSVFVNPYVQPEIYYTNNVFSGDRLLSVKRDTLQPTLKVTFDGRTIMDGEIVSPDPLISIKVRDEQNSLRKTDTTGVELLFKPDCEGCNYEQVILASDQVEVLPALDDRDFTLNFRPGPLEDGVYSLWVKAADGSGNQTGSEPYEISFEVINESTITNFYPYPNPFSTSTRFVFTLTGSDIPEEIKITIMTISGRIVREITQDELGPIHSGNNITEFSWDGTDEFGDKLANGVYLYKVSIQNQGEQIKQRSLGPDARAFKNGFGKLYILR</sequence>